<proteinExistence type="predicted"/>
<dbReference type="EMBL" id="CM023483">
    <property type="protein sequence ID" value="KAH6935954.1"/>
    <property type="molecule type" value="Genomic_DNA"/>
</dbReference>
<keyword evidence="2" id="KW-1185">Reference proteome</keyword>
<gene>
    <name evidence="1" type="ORF">HPB50_011660</name>
</gene>
<protein>
    <submittedName>
        <fullName evidence="1">Uncharacterized protein</fullName>
    </submittedName>
</protein>
<evidence type="ECO:0000313" key="1">
    <source>
        <dbReference type="EMBL" id="KAH6935954.1"/>
    </source>
</evidence>
<name>A0ACB7SPW4_HYAAI</name>
<reference evidence="1" key="1">
    <citation type="submission" date="2020-05" db="EMBL/GenBank/DDBJ databases">
        <title>Large-scale comparative analyses of tick genomes elucidate their genetic diversity and vector capacities.</title>
        <authorList>
            <person name="Jia N."/>
            <person name="Wang J."/>
            <person name="Shi W."/>
            <person name="Du L."/>
            <person name="Sun Y."/>
            <person name="Zhan W."/>
            <person name="Jiang J."/>
            <person name="Wang Q."/>
            <person name="Zhang B."/>
            <person name="Ji P."/>
            <person name="Sakyi L.B."/>
            <person name="Cui X."/>
            <person name="Yuan T."/>
            <person name="Jiang B."/>
            <person name="Yang W."/>
            <person name="Lam T.T.-Y."/>
            <person name="Chang Q."/>
            <person name="Ding S."/>
            <person name="Wang X."/>
            <person name="Zhu J."/>
            <person name="Ruan X."/>
            <person name="Zhao L."/>
            <person name="Wei J."/>
            <person name="Que T."/>
            <person name="Du C."/>
            <person name="Cheng J."/>
            <person name="Dai P."/>
            <person name="Han X."/>
            <person name="Huang E."/>
            <person name="Gao Y."/>
            <person name="Liu J."/>
            <person name="Shao H."/>
            <person name="Ye R."/>
            <person name="Li L."/>
            <person name="Wei W."/>
            <person name="Wang X."/>
            <person name="Wang C."/>
            <person name="Yang T."/>
            <person name="Huo Q."/>
            <person name="Li W."/>
            <person name="Guo W."/>
            <person name="Chen H."/>
            <person name="Zhou L."/>
            <person name="Ni X."/>
            <person name="Tian J."/>
            <person name="Zhou Y."/>
            <person name="Sheng Y."/>
            <person name="Liu T."/>
            <person name="Pan Y."/>
            <person name="Xia L."/>
            <person name="Li J."/>
            <person name="Zhao F."/>
            <person name="Cao W."/>
        </authorList>
    </citation>
    <scope>NUCLEOTIDE SEQUENCE</scope>
    <source>
        <strain evidence="1">Hyas-2018</strain>
    </source>
</reference>
<organism evidence="1 2">
    <name type="scientific">Hyalomma asiaticum</name>
    <name type="common">Tick</name>
    <dbReference type="NCBI Taxonomy" id="266040"/>
    <lineage>
        <taxon>Eukaryota</taxon>
        <taxon>Metazoa</taxon>
        <taxon>Ecdysozoa</taxon>
        <taxon>Arthropoda</taxon>
        <taxon>Chelicerata</taxon>
        <taxon>Arachnida</taxon>
        <taxon>Acari</taxon>
        <taxon>Parasitiformes</taxon>
        <taxon>Ixodida</taxon>
        <taxon>Ixodoidea</taxon>
        <taxon>Ixodidae</taxon>
        <taxon>Hyalomminae</taxon>
        <taxon>Hyalomma</taxon>
    </lineage>
</organism>
<evidence type="ECO:0000313" key="2">
    <source>
        <dbReference type="Proteomes" id="UP000821845"/>
    </source>
</evidence>
<dbReference type="Proteomes" id="UP000821845">
    <property type="component" value="Chromosome 3"/>
</dbReference>
<accession>A0ACB7SPW4</accession>
<comment type="caution">
    <text evidence="1">The sequence shown here is derived from an EMBL/GenBank/DDBJ whole genome shotgun (WGS) entry which is preliminary data.</text>
</comment>
<sequence>MMCLFEKLFSTIKASDVLLLLMAFGLVVGSYMIIRGGPMGRSPLLCTVGVSDLHHVSMVPEDGLCVYLIFTHYYHSSGDTFVDDHANKTRAFLQHAARSSGTTFGLSVTYRNVAAANRDVAGRHGQRKLRLYWSEKRIYHYGVLDAEYYGFPGNRTRQLQLTFDLLKAFRKIQKSIEQHSSSGSGKHRGFVILGVTPWVRGGDDVFKELSEHMRSFSVDGLVLRTHLFENDITSNFGTCQLTPPTSYEKPQSDYLLGMADMLRLYKKHRQPSWRHNVMVSFTMALRWYKASTSLDMGAPCDETEGVAVRVIDATHACEVLPDYFANTMTDNHSQSMTAHGVDGTIAMYDDAHTIIHKMCALSLDFPDVKTGAALFDIDFQDWKGSCTRESQAALKGSRRLRDIRIHYRKAVSSSQLSGPTCSDFSTETR</sequence>